<dbReference type="Proteomes" id="UP000440732">
    <property type="component" value="Unassembled WGS sequence"/>
</dbReference>
<dbReference type="Proteomes" id="UP000433483">
    <property type="component" value="Unassembled WGS sequence"/>
</dbReference>
<dbReference type="Proteomes" id="UP000441208">
    <property type="component" value="Unassembled WGS sequence"/>
</dbReference>
<organism evidence="2 10">
    <name type="scientific">Phytophthora fragariae</name>
    <dbReference type="NCBI Taxonomy" id="53985"/>
    <lineage>
        <taxon>Eukaryota</taxon>
        <taxon>Sar</taxon>
        <taxon>Stramenopiles</taxon>
        <taxon>Oomycota</taxon>
        <taxon>Peronosporomycetes</taxon>
        <taxon>Peronosporales</taxon>
        <taxon>Peronosporaceae</taxon>
        <taxon>Phytophthora</taxon>
    </lineage>
</organism>
<evidence type="ECO:0000313" key="16">
    <source>
        <dbReference type="Proteomes" id="UP000460718"/>
    </source>
</evidence>
<dbReference type="EMBL" id="QXFY01001745">
    <property type="protein sequence ID" value="KAE9310437.1"/>
    <property type="molecule type" value="Genomic_DNA"/>
</dbReference>
<evidence type="ECO:0000313" key="7">
    <source>
        <dbReference type="EMBL" id="KAE9208775.1"/>
    </source>
</evidence>
<dbReference type="OrthoDB" id="143332at2759"/>
<feature type="region of interest" description="Disordered" evidence="1">
    <location>
        <begin position="1"/>
        <end position="24"/>
    </location>
</feature>
<dbReference type="EMBL" id="QXFW01001842">
    <property type="protein sequence ID" value="KAE8985131.1"/>
    <property type="molecule type" value="Genomic_DNA"/>
</dbReference>
<comment type="caution">
    <text evidence="2">The sequence shown here is derived from an EMBL/GenBank/DDBJ whole genome shotgun (WGS) entry which is preliminary data.</text>
</comment>
<dbReference type="Proteomes" id="UP000460718">
    <property type="component" value="Unassembled WGS sequence"/>
</dbReference>
<evidence type="ECO:0000313" key="17">
    <source>
        <dbReference type="Proteomes" id="UP000486351"/>
    </source>
</evidence>
<evidence type="ECO:0000313" key="9">
    <source>
        <dbReference type="EMBL" id="KAE9310437.1"/>
    </source>
</evidence>
<dbReference type="EMBL" id="QXGF01000360">
    <property type="protein sequence ID" value="KAE8941450.1"/>
    <property type="molecule type" value="Genomic_DNA"/>
</dbReference>
<reference evidence="10 11" key="1">
    <citation type="submission" date="2018-08" db="EMBL/GenBank/DDBJ databases">
        <title>Genomic investigation of the strawberry pathogen Phytophthora fragariae indicates pathogenicity is determined by transcriptional variation in three key races.</title>
        <authorList>
            <person name="Adams T.M."/>
            <person name="Armitage A.D."/>
            <person name="Sobczyk M.K."/>
            <person name="Bates H.J."/>
            <person name="Dunwell J.M."/>
            <person name="Nellist C.F."/>
            <person name="Harrison R.J."/>
        </authorList>
    </citation>
    <scope>NUCLEOTIDE SEQUENCE [LARGE SCALE GENOMIC DNA]</scope>
    <source>
        <strain evidence="8 12">A4</strain>
        <strain evidence="7 13">BC-1</strain>
        <strain evidence="6 11">NOV-27</strain>
        <strain evidence="5 14">NOV-5</strain>
        <strain evidence="4 15">NOV-71</strain>
        <strain evidence="9 17">NOV-77</strain>
        <strain evidence="2 10">NOV-9</strain>
        <strain evidence="3 16">SCRP245</strain>
    </source>
</reference>
<dbReference type="EMBL" id="QXGB01001792">
    <property type="protein sequence ID" value="KAE9185477.1"/>
    <property type="molecule type" value="Genomic_DNA"/>
</dbReference>
<evidence type="ECO:0000313" key="2">
    <source>
        <dbReference type="EMBL" id="KAE8941450.1"/>
    </source>
</evidence>
<evidence type="ECO:0000313" key="5">
    <source>
        <dbReference type="EMBL" id="KAE9115222.1"/>
    </source>
</evidence>
<dbReference type="EMBL" id="QXGE01001339">
    <property type="protein sequence ID" value="KAE9294026.1"/>
    <property type="molecule type" value="Genomic_DNA"/>
</dbReference>
<evidence type="ECO:0000313" key="13">
    <source>
        <dbReference type="Proteomes" id="UP000440367"/>
    </source>
</evidence>
<evidence type="ECO:0000313" key="12">
    <source>
        <dbReference type="Proteomes" id="UP000437068"/>
    </source>
</evidence>
<evidence type="ECO:0000313" key="14">
    <source>
        <dbReference type="Proteomes" id="UP000440732"/>
    </source>
</evidence>
<dbReference type="Proteomes" id="UP000486351">
    <property type="component" value="Unassembled WGS sequence"/>
</dbReference>
<dbReference type="Proteomes" id="UP000437068">
    <property type="component" value="Unassembled WGS sequence"/>
</dbReference>
<evidence type="ECO:0000313" key="3">
    <source>
        <dbReference type="EMBL" id="KAE8985131.1"/>
    </source>
</evidence>
<name>A0A6A3FC22_9STRA</name>
<evidence type="ECO:0000313" key="4">
    <source>
        <dbReference type="EMBL" id="KAE9085199.1"/>
    </source>
</evidence>
<evidence type="ECO:0000313" key="15">
    <source>
        <dbReference type="Proteomes" id="UP000441208"/>
    </source>
</evidence>
<accession>A0A6A3FC22</accession>
<evidence type="ECO:0000313" key="6">
    <source>
        <dbReference type="EMBL" id="KAE9185477.1"/>
    </source>
</evidence>
<protein>
    <submittedName>
        <fullName evidence="2">Uncharacterized protein</fullName>
    </submittedName>
</protein>
<evidence type="ECO:0000313" key="10">
    <source>
        <dbReference type="Proteomes" id="UP000429523"/>
    </source>
</evidence>
<dbReference type="Proteomes" id="UP000429523">
    <property type="component" value="Unassembled WGS sequence"/>
</dbReference>
<sequence length="176" mass="19298">MASTGRTLAKNHASARAPRAHMTDEDVNHVLEDARVFLYPPTHAQAGLPDITRLVKLHNCSRGTIVRILDGHPRVGSGRPSFPEHAPAAIAQRMRALPRGLSGRQQAARLGMSASTLARRRASVEAELAKDSTVSFKKANPATRIEFMRHLLRENVMEMSLAYYAITDEAVIDALV</sequence>
<dbReference type="Proteomes" id="UP000440367">
    <property type="component" value="Unassembled WGS sequence"/>
</dbReference>
<dbReference type="AlphaFoldDB" id="A0A6A3FC22"/>
<gene>
    <name evidence="8" type="ORF">PF001_g17982</name>
    <name evidence="7" type="ORF">PF002_g19303</name>
    <name evidence="6" type="ORF">PF005_g21243</name>
    <name evidence="5" type="ORF">PF006_g19333</name>
    <name evidence="4" type="ORF">PF007_g21233</name>
    <name evidence="9" type="ORF">PF008_g20462</name>
    <name evidence="2" type="ORF">PF009_g8762</name>
    <name evidence="3" type="ORF">PF011_g20504</name>
</gene>
<evidence type="ECO:0000313" key="11">
    <source>
        <dbReference type="Proteomes" id="UP000433483"/>
    </source>
</evidence>
<dbReference type="EMBL" id="QXFZ01001772">
    <property type="protein sequence ID" value="KAE9085199.1"/>
    <property type="molecule type" value="Genomic_DNA"/>
</dbReference>
<dbReference type="EMBL" id="QXGA01001585">
    <property type="protein sequence ID" value="KAE9115222.1"/>
    <property type="molecule type" value="Genomic_DNA"/>
</dbReference>
<dbReference type="EMBL" id="QXGD01001326">
    <property type="protein sequence ID" value="KAE9208775.1"/>
    <property type="molecule type" value="Genomic_DNA"/>
</dbReference>
<proteinExistence type="predicted"/>
<evidence type="ECO:0000256" key="1">
    <source>
        <dbReference type="SAM" id="MobiDB-lite"/>
    </source>
</evidence>
<keyword evidence="11" id="KW-1185">Reference proteome</keyword>
<evidence type="ECO:0000313" key="8">
    <source>
        <dbReference type="EMBL" id="KAE9294026.1"/>
    </source>
</evidence>